<dbReference type="Proteomes" id="UP000242712">
    <property type="component" value="Unassembled WGS sequence"/>
</dbReference>
<evidence type="ECO:0000313" key="4">
    <source>
        <dbReference type="EMBL" id="POA08301.1"/>
    </source>
</evidence>
<organism evidence="4 5">
    <name type="scientific">Staphylococcus argensis</name>
    <dbReference type="NCBI Taxonomy" id="1607738"/>
    <lineage>
        <taxon>Bacteria</taxon>
        <taxon>Bacillati</taxon>
        <taxon>Bacillota</taxon>
        <taxon>Bacilli</taxon>
        <taxon>Bacillales</taxon>
        <taxon>Staphylococcaceae</taxon>
        <taxon>Staphylococcus</taxon>
    </lineage>
</organism>
<feature type="domain" description="DUF4064" evidence="3">
    <location>
        <begin position="2"/>
        <end position="102"/>
    </location>
</feature>
<keyword evidence="2" id="KW-0812">Transmembrane</keyword>
<gene>
    <name evidence="4" type="ORF">CD039_09420</name>
</gene>
<feature type="transmembrane region" description="Helical" evidence="2">
    <location>
        <begin position="61"/>
        <end position="82"/>
    </location>
</feature>
<proteinExistence type="predicted"/>
<feature type="compositionally biased region" description="Basic and acidic residues" evidence="1">
    <location>
        <begin position="197"/>
        <end position="233"/>
    </location>
</feature>
<reference evidence="4 5" key="1">
    <citation type="submission" date="2017-08" db="EMBL/GenBank/DDBJ databases">
        <title>Draft genome sequences of 64 type strains of genus Staph aureus.</title>
        <authorList>
            <person name="Cole K."/>
            <person name="Golubchik T."/>
            <person name="Russell J."/>
            <person name="Foster D."/>
            <person name="Llewelyn M."/>
            <person name="Wilson D."/>
            <person name="Crook D."/>
            <person name="Paul J."/>
        </authorList>
    </citation>
    <scope>NUCLEOTIDE SEQUENCE [LARGE SCALE GENOMIC DNA]</scope>
    <source>
        <strain evidence="4 5">DSM 29875</strain>
    </source>
</reference>
<dbReference type="OrthoDB" id="2414536at2"/>
<feature type="compositionally biased region" description="Basic and acidic residues" evidence="1">
    <location>
        <begin position="142"/>
        <end position="171"/>
    </location>
</feature>
<feature type="transmembrane region" description="Helical" evidence="2">
    <location>
        <begin position="9"/>
        <end position="27"/>
    </location>
</feature>
<dbReference type="AlphaFoldDB" id="A0A2K4FAI6"/>
<feature type="region of interest" description="Disordered" evidence="1">
    <location>
        <begin position="142"/>
        <end position="233"/>
    </location>
</feature>
<name>A0A2K4FAI6_9STAP</name>
<keyword evidence="2" id="KW-0472">Membrane</keyword>
<sequence length="233" mass="26101">MKRTAEKVLSWIGIVVSILGIILFAVAKPLFNSDSVDPDTVNSDQSVEQARQGMENLSSSMTTLIVISIIGTILALIAVFLIKKSRVAAGVLLIIAGIVFIFANWICTILFLIAGIMLLVRKPKNHNQDDMHRENQDSVYHEEAGKQYSGRDDHQHDGRPDFTEANEEQKEPTQFGTTKSEDHSSERNGTGFTEANSNEHQEARFGKEHAREDMKEDLQEKADDLHVEDPRDK</sequence>
<dbReference type="Pfam" id="PF13273">
    <property type="entry name" value="DUF4064"/>
    <property type="match status" value="1"/>
</dbReference>
<protein>
    <recommendedName>
        <fullName evidence="3">DUF4064 domain-containing protein</fullName>
    </recommendedName>
</protein>
<evidence type="ECO:0000256" key="1">
    <source>
        <dbReference type="SAM" id="MobiDB-lite"/>
    </source>
</evidence>
<dbReference type="RefSeq" id="WP_103372095.1">
    <property type="nucleotide sequence ID" value="NZ_CBCRVO010000002.1"/>
</dbReference>
<evidence type="ECO:0000313" key="5">
    <source>
        <dbReference type="Proteomes" id="UP000242712"/>
    </source>
</evidence>
<dbReference type="EMBL" id="PPPX01000016">
    <property type="protein sequence ID" value="POA08301.1"/>
    <property type="molecule type" value="Genomic_DNA"/>
</dbReference>
<keyword evidence="2" id="KW-1133">Transmembrane helix</keyword>
<keyword evidence="5" id="KW-1185">Reference proteome</keyword>
<evidence type="ECO:0000259" key="3">
    <source>
        <dbReference type="Pfam" id="PF13273"/>
    </source>
</evidence>
<evidence type="ECO:0000256" key="2">
    <source>
        <dbReference type="SAM" id="Phobius"/>
    </source>
</evidence>
<feature type="compositionally biased region" description="Polar residues" evidence="1">
    <location>
        <begin position="187"/>
        <end position="196"/>
    </location>
</feature>
<dbReference type="InterPro" id="IPR025273">
    <property type="entry name" value="DUF4064"/>
</dbReference>
<comment type="caution">
    <text evidence="4">The sequence shown here is derived from an EMBL/GenBank/DDBJ whole genome shotgun (WGS) entry which is preliminary data.</text>
</comment>
<dbReference type="GeneID" id="98298566"/>
<feature type="transmembrane region" description="Helical" evidence="2">
    <location>
        <begin position="89"/>
        <end position="120"/>
    </location>
</feature>
<accession>A0A2K4FAI6</accession>